<feature type="region of interest" description="Disordered" evidence="1">
    <location>
        <begin position="74"/>
        <end position="100"/>
    </location>
</feature>
<dbReference type="Proteomes" id="UP000812287">
    <property type="component" value="Unassembled WGS sequence"/>
</dbReference>
<organism evidence="2 3">
    <name type="scientific">Guyanagaster necrorhizus</name>
    <dbReference type="NCBI Taxonomy" id="856835"/>
    <lineage>
        <taxon>Eukaryota</taxon>
        <taxon>Fungi</taxon>
        <taxon>Dikarya</taxon>
        <taxon>Basidiomycota</taxon>
        <taxon>Agaricomycotina</taxon>
        <taxon>Agaricomycetes</taxon>
        <taxon>Agaricomycetidae</taxon>
        <taxon>Agaricales</taxon>
        <taxon>Marasmiineae</taxon>
        <taxon>Physalacriaceae</taxon>
        <taxon>Guyanagaster</taxon>
    </lineage>
</organism>
<dbReference type="RefSeq" id="XP_043038968.1">
    <property type="nucleotide sequence ID" value="XM_043180013.1"/>
</dbReference>
<evidence type="ECO:0000313" key="2">
    <source>
        <dbReference type="EMBL" id="KAG7445468.1"/>
    </source>
</evidence>
<sequence length="211" mass="22642">MTSASASSSRQCHAECLDCSSLSVTRPCLVSQNPGLNVFSSSYPQCLLMIFCRVTGMFPYDSHLPSRSGLPFAMLQEPAGHSDDESSLISPNSETSPPSSGGSFAYQDYFYLAFTILDASSSTDSLDLSHVFQRCGVEPDEKNTTYMVQDVLPATSMRTEVNDQVFDGRVGRDVNGFMAGGKCGGADIGTNSSFIEGSTVDNVFSVSWPTK</sequence>
<comment type="caution">
    <text evidence="2">The sequence shown here is derived from an EMBL/GenBank/DDBJ whole genome shotgun (WGS) entry which is preliminary data.</text>
</comment>
<dbReference type="EMBL" id="MU250537">
    <property type="protein sequence ID" value="KAG7445468.1"/>
    <property type="molecule type" value="Genomic_DNA"/>
</dbReference>
<name>A0A9P7VQC2_9AGAR</name>
<reference evidence="2" key="1">
    <citation type="submission" date="2020-11" db="EMBL/GenBank/DDBJ databases">
        <title>Adaptations for nitrogen fixation in a non-lichenized fungal sporocarp promotes dispersal by wood-feeding termites.</title>
        <authorList>
            <consortium name="DOE Joint Genome Institute"/>
            <person name="Koch R.A."/>
            <person name="Yoon G."/>
            <person name="Arayal U."/>
            <person name="Lail K."/>
            <person name="Amirebrahimi M."/>
            <person name="Labutti K."/>
            <person name="Lipzen A."/>
            <person name="Riley R."/>
            <person name="Barry K."/>
            <person name="Henrissat B."/>
            <person name="Grigoriev I.V."/>
            <person name="Herr J.R."/>
            <person name="Aime M.C."/>
        </authorList>
    </citation>
    <scope>NUCLEOTIDE SEQUENCE</scope>
    <source>
        <strain evidence="2">MCA 3950</strain>
    </source>
</reference>
<feature type="compositionally biased region" description="Polar residues" evidence="1">
    <location>
        <begin position="87"/>
        <end position="100"/>
    </location>
</feature>
<evidence type="ECO:0000256" key="1">
    <source>
        <dbReference type="SAM" id="MobiDB-lite"/>
    </source>
</evidence>
<accession>A0A9P7VQC2</accession>
<protein>
    <submittedName>
        <fullName evidence="2">Uncharacterized protein</fullName>
    </submittedName>
</protein>
<dbReference type="AlphaFoldDB" id="A0A9P7VQC2"/>
<gene>
    <name evidence="2" type="ORF">BT62DRAFT_195690</name>
</gene>
<keyword evidence="3" id="KW-1185">Reference proteome</keyword>
<proteinExistence type="predicted"/>
<dbReference type="GeneID" id="66102309"/>
<evidence type="ECO:0000313" key="3">
    <source>
        <dbReference type="Proteomes" id="UP000812287"/>
    </source>
</evidence>